<evidence type="ECO:0000313" key="1">
    <source>
        <dbReference type="EMBL" id="MDP9961308.1"/>
    </source>
</evidence>
<organism evidence="1 2">
    <name type="scientific">Chryseobacterium lathyri</name>
    <dbReference type="NCBI Taxonomy" id="395933"/>
    <lineage>
        <taxon>Bacteria</taxon>
        <taxon>Pseudomonadati</taxon>
        <taxon>Bacteroidota</taxon>
        <taxon>Flavobacteriia</taxon>
        <taxon>Flavobacteriales</taxon>
        <taxon>Weeksellaceae</taxon>
        <taxon>Chryseobacterium group</taxon>
        <taxon>Chryseobacterium</taxon>
    </lineage>
</organism>
<dbReference type="EMBL" id="JAUSRL010000005">
    <property type="protein sequence ID" value="MDP9961308.1"/>
    <property type="molecule type" value="Genomic_DNA"/>
</dbReference>
<reference evidence="1 2" key="1">
    <citation type="submission" date="2023-07" db="EMBL/GenBank/DDBJ databases">
        <title>Sorghum-associated microbial communities from plants grown in Nebraska, USA.</title>
        <authorList>
            <person name="Schachtman D."/>
        </authorList>
    </citation>
    <scope>NUCLEOTIDE SEQUENCE [LARGE SCALE GENOMIC DNA]</scope>
    <source>
        <strain evidence="1 2">CC351</strain>
    </source>
</reference>
<accession>A0ABT9SPD0</accession>
<sequence>MYGGRKLKVANLVLPYLCYIYKNFNSLNFFDVYHYC</sequence>
<dbReference type="Proteomes" id="UP001235513">
    <property type="component" value="Unassembled WGS sequence"/>
</dbReference>
<evidence type="ECO:0000313" key="2">
    <source>
        <dbReference type="Proteomes" id="UP001235513"/>
    </source>
</evidence>
<protein>
    <submittedName>
        <fullName evidence="1">Uncharacterized protein</fullName>
    </submittedName>
</protein>
<proteinExistence type="predicted"/>
<keyword evidence="2" id="KW-1185">Reference proteome</keyword>
<gene>
    <name evidence="1" type="ORF">J2T04_003206</name>
</gene>
<name>A0ABT9SPD0_9FLAO</name>
<comment type="caution">
    <text evidence="1">The sequence shown here is derived from an EMBL/GenBank/DDBJ whole genome shotgun (WGS) entry which is preliminary data.</text>
</comment>